<keyword evidence="2" id="KW-0732">Signal</keyword>
<dbReference type="RefSeq" id="XP_011295778.2">
    <property type="nucleotide sequence ID" value="XM_011297476.3"/>
</dbReference>
<keyword evidence="1" id="KW-1133">Transmembrane helix</keyword>
<protein>
    <recommendedName>
        <fullName evidence="3">EGF-like domain-containing protein</fullName>
    </recommendedName>
</protein>
<dbReference type="Gene3D" id="2.10.25.10">
    <property type="entry name" value="Laminin"/>
    <property type="match status" value="7"/>
</dbReference>
<dbReference type="InterPro" id="IPR000742">
    <property type="entry name" value="EGF"/>
</dbReference>
<dbReference type="OrthoDB" id="409374at2759"/>
<organism evidence="4">
    <name type="scientific">Musca domestica</name>
    <name type="common">House fly</name>
    <dbReference type="NCBI Taxonomy" id="7370"/>
    <lineage>
        <taxon>Eukaryota</taxon>
        <taxon>Metazoa</taxon>
        <taxon>Ecdysozoa</taxon>
        <taxon>Arthropoda</taxon>
        <taxon>Hexapoda</taxon>
        <taxon>Insecta</taxon>
        <taxon>Pterygota</taxon>
        <taxon>Neoptera</taxon>
        <taxon>Endopterygota</taxon>
        <taxon>Diptera</taxon>
        <taxon>Brachycera</taxon>
        <taxon>Muscomorpha</taxon>
        <taxon>Muscoidea</taxon>
        <taxon>Muscidae</taxon>
        <taxon>Musca</taxon>
    </lineage>
</organism>
<dbReference type="InterPro" id="IPR053255">
    <property type="entry name" value="EGF-like_domain"/>
</dbReference>
<dbReference type="InterPro" id="IPR009030">
    <property type="entry name" value="Growth_fac_rcpt_cys_sf"/>
</dbReference>
<evidence type="ECO:0000256" key="1">
    <source>
        <dbReference type="SAM" id="Phobius"/>
    </source>
</evidence>
<name>A0A1I8M5L4_MUSDO</name>
<sequence length="739" mass="83004">MNSSKQFVLTFVLLLFLLIAIPPKSARVKCSRVKRVGNNKVGNNNNELEIQNVNKIDDDNSTGFLQGELPLCTEDEACPNGYCHNETGQCMCHAGFKWDIARKHCLPICEINCDHGQCLKSPRSCECDTGYEFNVISKKCKPVCKSQCTTANNSNPNCKRICLSKCISGKCFSLHHRDRHHYYQNVSINCNANCGFGECLEPGALCQCYEGYVLNQVTQLCEPMCQPRCPRHSRCVLPNVCECNPGFGIDPLSRRRCKPLFSKVFTYSAALGQRNWENSIQLDKIIQIANKTTWKSCSPGYVLNADTLKCQPMCHNNCLNGNCSSPDVCVCSSGYSMNNTTFSCQPNACRIPCSHGYCTPDGDCICSEGYTKSIIRGSGCEPLFNHTLTVVFIFVCIMTIMLVIICLIAVAERRRRRRFLYHIFLRFVLISLESNEKASLPLNMDLNIMKFLIFTIFLQCTFADNWCTRVVHRTYNVENDDGTLQPKNITRNERYCCEGYYLNDGDCAPKCVENCPNGKCVAPGECVCNEGYNLDVESQICQPVCSMDCGFGKCSKPEFCECFEGYTYGLSSIVCNQAICKEPCQEFSTCVRPNECECMEGYRSIANNTKCEPICETGCPNGVCIKPNMCACNLGFSMNFTLRSCQENICELPCPEHGYCEVNGRCDCIDGYIISMFTTGPKVLCEERLPHALKLLAIFLACTLVFAIIIMIIVKCMTRKVDYEPQKVEEKYKIKHTAM</sequence>
<dbReference type="SMART" id="SM00181">
    <property type="entry name" value="EGF"/>
    <property type="match status" value="11"/>
</dbReference>
<dbReference type="EnsemblMetazoa" id="MDOA001470-RB">
    <property type="protein sequence ID" value="MDOA001470-PB"/>
    <property type="gene ID" value="MDOA001470"/>
</dbReference>
<feature type="domain" description="EGF-like" evidence="3">
    <location>
        <begin position="596"/>
        <end position="611"/>
    </location>
</feature>
<dbReference type="PROSITE" id="PS01186">
    <property type="entry name" value="EGF_2"/>
    <property type="match status" value="1"/>
</dbReference>
<proteinExistence type="predicted"/>
<evidence type="ECO:0000313" key="4">
    <source>
        <dbReference type="EnsemblMetazoa" id="MDOA001470-PB"/>
    </source>
</evidence>
<feature type="transmembrane region" description="Helical" evidence="1">
    <location>
        <begin position="692"/>
        <end position="714"/>
    </location>
</feature>
<dbReference type="SUPFAM" id="SSF57184">
    <property type="entry name" value="Growth factor receptor domain"/>
    <property type="match status" value="3"/>
</dbReference>
<dbReference type="VEuPathDB" id="VectorBase:MDOMA2_010388"/>
<gene>
    <name evidence="4" type="primary">101892641</name>
</gene>
<reference evidence="4" key="1">
    <citation type="submission" date="2020-05" db="UniProtKB">
        <authorList>
            <consortium name="EnsemblMetazoa"/>
        </authorList>
    </citation>
    <scope>IDENTIFICATION</scope>
    <source>
        <strain evidence="4">Aabys</strain>
    </source>
</reference>
<accession>A0A1I8M5L4</accession>
<evidence type="ECO:0000256" key="2">
    <source>
        <dbReference type="SAM" id="SignalP"/>
    </source>
</evidence>
<dbReference type="PANTHER" id="PTHR24047:SF32">
    <property type="entry name" value="FI01909P-RELATED"/>
    <property type="match status" value="1"/>
</dbReference>
<dbReference type="AlphaFoldDB" id="A0A1I8M5L4"/>
<dbReference type="KEGG" id="mde:101892641"/>
<dbReference type="eggNOG" id="KOG1218">
    <property type="taxonomic scope" value="Eukaryota"/>
</dbReference>
<evidence type="ECO:0000259" key="3">
    <source>
        <dbReference type="PROSITE" id="PS01186"/>
    </source>
</evidence>
<keyword evidence="1" id="KW-0472">Membrane</keyword>
<feature type="transmembrane region" description="Helical" evidence="1">
    <location>
        <begin position="388"/>
        <end position="411"/>
    </location>
</feature>
<feature type="chain" id="PRO_5044559884" description="EGF-like domain-containing protein" evidence="2">
    <location>
        <begin position="27"/>
        <end position="739"/>
    </location>
</feature>
<dbReference type="VEuPathDB" id="VectorBase:MDOMA2_007810"/>
<dbReference type="VEuPathDB" id="VectorBase:MDOA001470"/>
<feature type="signal peptide" evidence="2">
    <location>
        <begin position="1"/>
        <end position="26"/>
    </location>
</feature>
<keyword evidence="1" id="KW-0812">Transmembrane</keyword>
<dbReference type="PANTHER" id="PTHR24047">
    <property type="entry name" value="FI01909P-RELATED"/>
    <property type="match status" value="1"/>
</dbReference>